<organism evidence="2 3">
    <name type="scientific">Palleronia sediminis</name>
    <dbReference type="NCBI Taxonomy" id="2547833"/>
    <lineage>
        <taxon>Bacteria</taxon>
        <taxon>Pseudomonadati</taxon>
        <taxon>Pseudomonadota</taxon>
        <taxon>Alphaproteobacteria</taxon>
        <taxon>Rhodobacterales</taxon>
        <taxon>Roseobacteraceae</taxon>
        <taxon>Palleronia</taxon>
    </lineage>
</organism>
<sequence>MSDATFRPARQGGTGLAGMFAGLRARIAARRIYVDTVRELSRLSNRELADLGLHRSAIEAAARDAAYGRV</sequence>
<evidence type="ECO:0000313" key="2">
    <source>
        <dbReference type="EMBL" id="TDL81968.1"/>
    </source>
</evidence>
<feature type="domain" description="YjiS-like" evidence="1">
    <location>
        <begin position="23"/>
        <end position="59"/>
    </location>
</feature>
<evidence type="ECO:0000313" key="3">
    <source>
        <dbReference type="Proteomes" id="UP000295701"/>
    </source>
</evidence>
<dbReference type="Pfam" id="PF06568">
    <property type="entry name" value="YjiS-like"/>
    <property type="match status" value="1"/>
</dbReference>
<dbReference type="RefSeq" id="WP_133395917.1">
    <property type="nucleotide sequence ID" value="NZ_SNAA01000003.1"/>
</dbReference>
<dbReference type="AlphaFoldDB" id="A0A4R6AHM5"/>
<name>A0A4R6AHM5_9RHOB</name>
<proteinExistence type="predicted"/>
<accession>A0A4R6AHM5</accession>
<evidence type="ECO:0000259" key="1">
    <source>
        <dbReference type="Pfam" id="PF06568"/>
    </source>
</evidence>
<keyword evidence="3" id="KW-1185">Reference proteome</keyword>
<protein>
    <submittedName>
        <fullName evidence="2">DUF1127 domain-containing protein</fullName>
    </submittedName>
</protein>
<dbReference type="InterPro" id="IPR009506">
    <property type="entry name" value="YjiS-like"/>
</dbReference>
<dbReference type="Proteomes" id="UP000295701">
    <property type="component" value="Unassembled WGS sequence"/>
</dbReference>
<gene>
    <name evidence="2" type="ORF">E2L08_04775</name>
</gene>
<comment type="caution">
    <text evidence="2">The sequence shown here is derived from an EMBL/GenBank/DDBJ whole genome shotgun (WGS) entry which is preliminary data.</text>
</comment>
<reference evidence="2 3" key="1">
    <citation type="submission" date="2019-03" db="EMBL/GenBank/DDBJ databases">
        <title>Primorskyibacter sp. SS33 isolated from sediments.</title>
        <authorList>
            <person name="Xunke S."/>
        </authorList>
    </citation>
    <scope>NUCLEOTIDE SEQUENCE [LARGE SCALE GENOMIC DNA]</scope>
    <source>
        <strain evidence="2 3">SS33</strain>
    </source>
</reference>
<dbReference type="EMBL" id="SNAA01000003">
    <property type="protein sequence ID" value="TDL81968.1"/>
    <property type="molecule type" value="Genomic_DNA"/>
</dbReference>